<protein>
    <recommendedName>
        <fullName evidence="7">Major facilitator superfamily (MFS) profile domain-containing protein</fullName>
    </recommendedName>
</protein>
<feature type="transmembrane region" description="Helical" evidence="6">
    <location>
        <begin position="54"/>
        <end position="75"/>
    </location>
</feature>
<feature type="transmembrane region" description="Helical" evidence="6">
    <location>
        <begin position="253"/>
        <end position="272"/>
    </location>
</feature>
<dbReference type="PANTHER" id="PTHR23501:SF33">
    <property type="entry name" value="MAJOR FACILITATOR SUPERFAMILY (MFS) PROFILE DOMAIN-CONTAINING PROTEIN"/>
    <property type="match status" value="1"/>
</dbReference>
<feature type="transmembrane region" description="Helical" evidence="6">
    <location>
        <begin position="448"/>
        <end position="469"/>
    </location>
</feature>
<evidence type="ECO:0000256" key="5">
    <source>
        <dbReference type="SAM" id="MobiDB-lite"/>
    </source>
</evidence>
<dbReference type="InterPro" id="IPR011701">
    <property type="entry name" value="MFS"/>
</dbReference>
<keyword evidence="2 6" id="KW-0812">Transmembrane</keyword>
<evidence type="ECO:0000313" key="9">
    <source>
        <dbReference type="Proteomes" id="UP000042958"/>
    </source>
</evidence>
<evidence type="ECO:0000256" key="3">
    <source>
        <dbReference type="ARBA" id="ARBA00022989"/>
    </source>
</evidence>
<feature type="transmembrane region" description="Helical" evidence="6">
    <location>
        <begin position="528"/>
        <end position="545"/>
    </location>
</feature>
<feature type="transmembrane region" description="Helical" evidence="6">
    <location>
        <begin position="125"/>
        <end position="148"/>
    </location>
</feature>
<feature type="compositionally biased region" description="Polar residues" evidence="5">
    <location>
        <begin position="1"/>
        <end position="19"/>
    </location>
</feature>
<proteinExistence type="predicted"/>
<dbReference type="PANTHER" id="PTHR23501">
    <property type="entry name" value="MAJOR FACILITATOR SUPERFAMILY"/>
    <property type="match status" value="1"/>
</dbReference>
<evidence type="ECO:0000256" key="6">
    <source>
        <dbReference type="SAM" id="Phobius"/>
    </source>
</evidence>
<dbReference type="EMBL" id="CDHK01000003">
    <property type="protein sequence ID" value="CEO58287.1"/>
    <property type="molecule type" value="Genomic_DNA"/>
</dbReference>
<dbReference type="Proteomes" id="UP000042958">
    <property type="component" value="Unassembled WGS sequence"/>
</dbReference>
<feature type="transmembrane region" description="Helical" evidence="6">
    <location>
        <begin position="354"/>
        <end position="377"/>
    </location>
</feature>
<accession>A0A0F7VGF3</accession>
<feature type="transmembrane region" description="Helical" evidence="6">
    <location>
        <begin position="95"/>
        <end position="113"/>
    </location>
</feature>
<comment type="subcellular location">
    <subcellularLocation>
        <location evidence="1">Membrane</location>
        <topology evidence="1">Multi-pass membrane protein</topology>
    </subcellularLocation>
</comment>
<evidence type="ECO:0000259" key="7">
    <source>
        <dbReference type="PROSITE" id="PS50850"/>
    </source>
</evidence>
<feature type="transmembrane region" description="Helical" evidence="6">
    <location>
        <begin position="421"/>
        <end position="441"/>
    </location>
</feature>
<gene>
    <name evidence="8" type="ORF">PMG11_03018</name>
</gene>
<dbReference type="SUPFAM" id="SSF103473">
    <property type="entry name" value="MFS general substrate transporter"/>
    <property type="match status" value="1"/>
</dbReference>
<dbReference type="Gene3D" id="1.20.1250.20">
    <property type="entry name" value="MFS general substrate transporter like domains"/>
    <property type="match status" value="1"/>
</dbReference>
<evidence type="ECO:0000313" key="8">
    <source>
        <dbReference type="EMBL" id="CEO58287.1"/>
    </source>
</evidence>
<reference evidence="9" key="1">
    <citation type="journal article" date="2015" name="Genome Announc.">
        <title>Draft genome sequence of the fungus Penicillium brasilianum MG11.</title>
        <authorList>
            <person name="Horn F."/>
            <person name="Linde J."/>
            <person name="Mattern D.J."/>
            <person name="Walther G."/>
            <person name="Guthke R."/>
            <person name="Brakhage A.A."/>
            <person name="Valiante V."/>
        </authorList>
    </citation>
    <scope>NUCLEOTIDE SEQUENCE [LARGE SCALE GENOMIC DNA]</scope>
    <source>
        <strain evidence="9">MG11</strain>
    </source>
</reference>
<name>A0A0F7VGF3_PENBI</name>
<evidence type="ECO:0000256" key="2">
    <source>
        <dbReference type="ARBA" id="ARBA00022692"/>
    </source>
</evidence>
<dbReference type="Pfam" id="PF07690">
    <property type="entry name" value="MFS_1"/>
    <property type="match status" value="1"/>
</dbReference>
<feature type="domain" description="Major facilitator superfamily (MFS) profile" evidence="7">
    <location>
        <begin position="60"/>
        <end position="550"/>
    </location>
</feature>
<dbReference type="PROSITE" id="PS50850">
    <property type="entry name" value="MFS"/>
    <property type="match status" value="1"/>
</dbReference>
<dbReference type="OrthoDB" id="6770063at2759"/>
<dbReference type="AlphaFoldDB" id="A0A0F7VGF3"/>
<feature type="transmembrane region" description="Helical" evidence="6">
    <location>
        <begin position="389"/>
        <end position="409"/>
    </location>
</feature>
<organism evidence="8 9">
    <name type="scientific">Penicillium brasilianum</name>
    <dbReference type="NCBI Taxonomy" id="104259"/>
    <lineage>
        <taxon>Eukaryota</taxon>
        <taxon>Fungi</taxon>
        <taxon>Dikarya</taxon>
        <taxon>Ascomycota</taxon>
        <taxon>Pezizomycotina</taxon>
        <taxon>Eurotiomycetes</taxon>
        <taxon>Eurotiomycetidae</taxon>
        <taxon>Eurotiales</taxon>
        <taxon>Aspergillaceae</taxon>
        <taxon>Penicillium</taxon>
    </lineage>
</organism>
<dbReference type="InterPro" id="IPR020846">
    <property type="entry name" value="MFS_dom"/>
</dbReference>
<keyword evidence="9" id="KW-1185">Reference proteome</keyword>
<feature type="transmembrane region" description="Helical" evidence="6">
    <location>
        <begin position="284"/>
        <end position="303"/>
    </location>
</feature>
<feature type="transmembrane region" description="Helical" evidence="6">
    <location>
        <begin position="211"/>
        <end position="233"/>
    </location>
</feature>
<dbReference type="GO" id="GO:0015174">
    <property type="term" value="F:basic amino acid transmembrane transporter activity"/>
    <property type="evidence" value="ECO:0007669"/>
    <property type="project" value="TreeGrafter"/>
</dbReference>
<keyword evidence="4 6" id="KW-0472">Membrane</keyword>
<dbReference type="GO" id="GO:0000329">
    <property type="term" value="C:fungal-type vacuole membrane"/>
    <property type="evidence" value="ECO:0007669"/>
    <property type="project" value="TreeGrafter"/>
</dbReference>
<evidence type="ECO:0000256" key="1">
    <source>
        <dbReference type="ARBA" id="ARBA00004141"/>
    </source>
</evidence>
<keyword evidence="3 6" id="KW-1133">Transmembrane helix</keyword>
<sequence length="550" mass="58389">MVANANYGTENAPDNTTTLPDGFTPVANGREITTDEESPLLSQPDSPDPKKNSLVGVGTVIAVLLLGEFVSNADATLVMAAAGHISSEFNRLRDASWLATGYMLGLCAVQPMYGKLSDIFGRKPLLLVSYFLFGLGCIISGVGSQLWVVILGRAISGMGGGGCMTISSVIITDIVPKREVATWRAYVNISMTLGRSIGGPLGGWLSDTIGWRWLFILQTPLFIIAAILVIVKLQVDQPSSSGKQNTLSRLRKIDFLGIALLGTSIVAVTGLLDQGGKSFPWRSWVTVVAGGGGLLLLISFVLVEAYVAKDPIFDLRILRRPNVAASYVIGTLQVTAQLGMMFSIPLYFQVTQRASVTAAGGHLVPAVIGNTLGGLLAGGFIRRTGHYKVLLVVASLVASISYVLLYLCWNGHTGFWGSLDIIPGGLGTGIAGAAAFVAMTASLPVEEIAMATSVYMLLVSFAMTAGVTISNNVLGLEFQRQLRANLHGPGSETIIKRAMADTDYIAHLTGHLRDVVVDCYLAGLNHTYLVSLGCSLVAAFFGLFIRHHQL</sequence>
<feature type="region of interest" description="Disordered" evidence="5">
    <location>
        <begin position="1"/>
        <end position="29"/>
    </location>
</feature>
<evidence type="ECO:0000256" key="4">
    <source>
        <dbReference type="ARBA" id="ARBA00023136"/>
    </source>
</evidence>
<dbReference type="Gene3D" id="1.20.1720.10">
    <property type="entry name" value="Multidrug resistance protein D"/>
    <property type="match status" value="1"/>
</dbReference>
<dbReference type="InterPro" id="IPR036259">
    <property type="entry name" value="MFS_trans_sf"/>
</dbReference>
<feature type="transmembrane region" description="Helical" evidence="6">
    <location>
        <begin position="324"/>
        <end position="348"/>
    </location>
</feature>